<sequence>MSNKSIISSQSSTEPEPARLKRELSFKVAHNLFVSFKYAWAGLSYTFQTQRNFRIHTVIGSVALSMGLSLQLEPVELAVIALTSGLVLVMELLNTALEAVVDLTVERTYHELAKIAKDCAAAAVLVSAMAAVVIAAFLIIPPFLALFQA</sequence>
<dbReference type="STRING" id="329726.AM1_1431"/>
<evidence type="ECO:0000256" key="14">
    <source>
        <dbReference type="ARBA" id="ARBA00023264"/>
    </source>
</evidence>
<evidence type="ECO:0000256" key="18">
    <source>
        <dbReference type="PIRSR" id="PIRSR600829-4"/>
    </source>
</evidence>
<comment type="subcellular location">
    <subcellularLocation>
        <location evidence="1">Cell membrane</location>
        <topology evidence="1">Multi-pass membrane protein</topology>
    </subcellularLocation>
</comment>
<evidence type="ECO:0000256" key="11">
    <source>
        <dbReference type="ARBA" id="ARBA00023098"/>
    </source>
</evidence>
<keyword evidence="13" id="KW-0594">Phospholipid biosynthesis</keyword>
<keyword evidence="10 19" id="KW-1133">Transmembrane helix</keyword>
<dbReference type="GO" id="GO:0046872">
    <property type="term" value="F:metal ion binding"/>
    <property type="evidence" value="ECO:0007669"/>
    <property type="project" value="UniProtKB-KW"/>
</dbReference>
<dbReference type="GO" id="GO:0005886">
    <property type="term" value="C:plasma membrane"/>
    <property type="evidence" value="ECO:0007669"/>
    <property type="project" value="UniProtKB-SubCell"/>
</dbReference>
<keyword evidence="5" id="KW-0808">Transferase</keyword>
<dbReference type="GO" id="GO:0016301">
    <property type="term" value="F:kinase activity"/>
    <property type="evidence" value="ECO:0007669"/>
    <property type="project" value="UniProtKB-KW"/>
</dbReference>
<dbReference type="InterPro" id="IPR033717">
    <property type="entry name" value="UDPK"/>
</dbReference>
<keyword evidence="14" id="KW-1208">Phospholipid metabolism</keyword>
<dbReference type="PROSITE" id="PS01069">
    <property type="entry name" value="DAGK_PROKAR"/>
    <property type="match status" value="1"/>
</dbReference>
<dbReference type="RefSeq" id="WP_012161990.1">
    <property type="nucleotide sequence ID" value="NC_009925.1"/>
</dbReference>
<organism evidence="20 21">
    <name type="scientific">Acaryochloris marina (strain MBIC 11017)</name>
    <dbReference type="NCBI Taxonomy" id="329726"/>
    <lineage>
        <taxon>Bacteria</taxon>
        <taxon>Bacillati</taxon>
        <taxon>Cyanobacteriota</taxon>
        <taxon>Cyanophyceae</taxon>
        <taxon>Acaryochloridales</taxon>
        <taxon>Acaryochloridaceae</taxon>
        <taxon>Acaryochloris</taxon>
    </lineage>
</organism>
<dbReference type="GO" id="GO:0008654">
    <property type="term" value="P:phospholipid biosynthetic process"/>
    <property type="evidence" value="ECO:0007669"/>
    <property type="project" value="UniProtKB-KW"/>
</dbReference>
<evidence type="ECO:0000256" key="12">
    <source>
        <dbReference type="ARBA" id="ARBA00023136"/>
    </source>
</evidence>
<evidence type="ECO:0000256" key="17">
    <source>
        <dbReference type="PIRSR" id="PIRSR600829-3"/>
    </source>
</evidence>
<keyword evidence="12 19" id="KW-0472">Membrane</keyword>
<dbReference type="GO" id="GO:0005524">
    <property type="term" value="F:ATP binding"/>
    <property type="evidence" value="ECO:0007669"/>
    <property type="project" value="UniProtKB-KW"/>
</dbReference>
<keyword evidence="11" id="KW-0443">Lipid metabolism</keyword>
<feature type="binding site" evidence="16">
    <location>
        <position position="91"/>
    </location>
    <ligand>
        <name>substrate</name>
    </ligand>
</feature>
<feature type="transmembrane region" description="Helical" evidence="19">
    <location>
        <begin position="122"/>
        <end position="147"/>
    </location>
</feature>
<evidence type="ECO:0000256" key="5">
    <source>
        <dbReference type="ARBA" id="ARBA00022679"/>
    </source>
</evidence>
<feature type="binding site" evidence="17">
    <location>
        <position position="22"/>
    </location>
    <ligand>
        <name>ATP</name>
        <dbReference type="ChEBI" id="CHEBI:30616"/>
    </ligand>
</feature>
<comment type="cofactor">
    <cofactor evidence="18">
        <name>Mg(2+)</name>
        <dbReference type="ChEBI" id="CHEBI:18420"/>
    </cofactor>
    <text evidence="18">Mn(2+), Zn(2+), Cd(2+) and Co(2+) support activity to lesser extents.</text>
</comment>
<dbReference type="Proteomes" id="UP000000268">
    <property type="component" value="Chromosome"/>
</dbReference>
<keyword evidence="9 17" id="KW-0067">ATP-binding</keyword>
<keyword evidence="8 20" id="KW-0418">Kinase</keyword>
<proteinExistence type="inferred from homology"/>
<keyword evidence="3" id="KW-1003">Cell membrane</keyword>
<name>B0C7R8_ACAM1</name>
<dbReference type="InterPro" id="IPR036945">
    <property type="entry name" value="DAGK_sf"/>
</dbReference>
<gene>
    <name evidence="20" type="ordered locus">AM1_1431</name>
</gene>
<evidence type="ECO:0000256" key="15">
    <source>
        <dbReference type="PIRSR" id="PIRSR600829-1"/>
    </source>
</evidence>
<evidence type="ECO:0000256" key="2">
    <source>
        <dbReference type="ARBA" id="ARBA00005967"/>
    </source>
</evidence>
<feature type="binding site" evidence="18">
    <location>
        <position position="98"/>
    </location>
    <ligand>
        <name>a divalent metal cation</name>
        <dbReference type="ChEBI" id="CHEBI:60240"/>
    </ligand>
</feature>
<dbReference type="Gene3D" id="1.10.287.3610">
    <property type="match status" value="1"/>
</dbReference>
<comment type="similarity">
    <text evidence="2">Belongs to the bacterial diacylglycerol kinase family.</text>
</comment>
<evidence type="ECO:0000256" key="4">
    <source>
        <dbReference type="ARBA" id="ARBA00022516"/>
    </source>
</evidence>
<reference evidence="20 21" key="1">
    <citation type="journal article" date="2008" name="Proc. Natl. Acad. Sci. U.S.A.">
        <title>Niche adaptation and genome expansion in the chlorophyll d-producing cyanobacterium Acaryochloris marina.</title>
        <authorList>
            <person name="Swingley W.D."/>
            <person name="Chen M."/>
            <person name="Cheung P.C."/>
            <person name="Conrad A.L."/>
            <person name="Dejesa L.C."/>
            <person name="Hao J."/>
            <person name="Honchak B.M."/>
            <person name="Karbach L.E."/>
            <person name="Kurdoglu A."/>
            <person name="Lahiri S."/>
            <person name="Mastrian S.D."/>
            <person name="Miyashita H."/>
            <person name="Page L."/>
            <person name="Ramakrishna P."/>
            <person name="Satoh S."/>
            <person name="Sattley W.M."/>
            <person name="Shimada Y."/>
            <person name="Taylor H.L."/>
            <person name="Tomo T."/>
            <person name="Tsuchiya T."/>
            <person name="Wang Z.T."/>
            <person name="Raymond J."/>
            <person name="Mimuro M."/>
            <person name="Blankenship R.E."/>
            <person name="Touchman J.W."/>
        </authorList>
    </citation>
    <scope>NUCLEOTIDE SEQUENCE [LARGE SCALE GENOMIC DNA]</scope>
    <source>
        <strain evidence="21">MBIC 11017</strain>
    </source>
</reference>
<dbReference type="AlphaFoldDB" id="B0C7R8"/>
<evidence type="ECO:0000256" key="13">
    <source>
        <dbReference type="ARBA" id="ARBA00023209"/>
    </source>
</evidence>
<keyword evidence="18" id="KW-0479">Metal-binding</keyword>
<accession>B0C7R8</accession>
<evidence type="ECO:0000313" key="20">
    <source>
        <dbReference type="EMBL" id="ABW26459.1"/>
    </source>
</evidence>
<feature type="active site" description="Proton acceptor" evidence="15">
    <location>
        <position position="91"/>
    </location>
</feature>
<feature type="binding site" evidence="16">
    <location>
        <position position="22"/>
    </location>
    <ligand>
        <name>substrate</name>
    </ligand>
</feature>
<feature type="binding site" evidence="17">
    <location>
        <position position="38"/>
    </location>
    <ligand>
        <name>ATP</name>
        <dbReference type="ChEBI" id="CHEBI:30616"/>
    </ligand>
</feature>
<keyword evidence="18" id="KW-0460">Magnesium</keyword>
<dbReference type="PANTHER" id="PTHR34299">
    <property type="entry name" value="DIACYLGLYCEROL KINASE"/>
    <property type="match status" value="1"/>
</dbReference>
<evidence type="ECO:0000256" key="6">
    <source>
        <dbReference type="ARBA" id="ARBA00022692"/>
    </source>
</evidence>
<keyword evidence="7 17" id="KW-0547">Nucleotide-binding</keyword>
<evidence type="ECO:0000313" key="21">
    <source>
        <dbReference type="Proteomes" id="UP000000268"/>
    </source>
</evidence>
<dbReference type="HOGENOM" id="CLU_112343_2_0_3"/>
<dbReference type="EMBL" id="CP000828">
    <property type="protein sequence ID" value="ABW26459.1"/>
    <property type="molecule type" value="Genomic_DNA"/>
</dbReference>
<dbReference type="PANTHER" id="PTHR34299:SF1">
    <property type="entry name" value="DIACYLGLYCEROL KINASE"/>
    <property type="match status" value="1"/>
</dbReference>
<dbReference type="InterPro" id="IPR000829">
    <property type="entry name" value="DAGK"/>
</dbReference>
<dbReference type="CDD" id="cd14265">
    <property type="entry name" value="UDPK_IM_like"/>
    <property type="match status" value="1"/>
</dbReference>
<evidence type="ECO:0000256" key="10">
    <source>
        <dbReference type="ARBA" id="ARBA00022989"/>
    </source>
</evidence>
<dbReference type="Pfam" id="PF01219">
    <property type="entry name" value="DAGK_prokar"/>
    <property type="match status" value="1"/>
</dbReference>
<keyword evidence="6 19" id="KW-0812">Transmembrane</keyword>
<evidence type="ECO:0000256" key="16">
    <source>
        <dbReference type="PIRSR" id="PIRSR600829-2"/>
    </source>
</evidence>
<protein>
    <submittedName>
        <fullName evidence="20">Diacylglycerol kinase</fullName>
    </submittedName>
</protein>
<feature type="binding site" evidence="17">
    <location>
        <position position="98"/>
    </location>
    <ligand>
        <name>ATP</name>
        <dbReference type="ChEBI" id="CHEBI:30616"/>
    </ligand>
</feature>
<keyword evidence="21" id="KW-1185">Reference proteome</keyword>
<evidence type="ECO:0000256" key="8">
    <source>
        <dbReference type="ARBA" id="ARBA00022777"/>
    </source>
</evidence>
<evidence type="ECO:0000256" key="9">
    <source>
        <dbReference type="ARBA" id="ARBA00022840"/>
    </source>
</evidence>
<dbReference type="eggNOG" id="COG0818">
    <property type="taxonomic scope" value="Bacteria"/>
</dbReference>
<evidence type="ECO:0000256" key="19">
    <source>
        <dbReference type="SAM" id="Phobius"/>
    </source>
</evidence>
<dbReference type="OrthoDB" id="9789934at2"/>
<evidence type="ECO:0000256" key="3">
    <source>
        <dbReference type="ARBA" id="ARBA00022475"/>
    </source>
</evidence>
<feature type="binding site" evidence="17">
    <location>
        <begin position="117"/>
        <end position="118"/>
    </location>
    <ligand>
        <name>ATP</name>
        <dbReference type="ChEBI" id="CHEBI:30616"/>
    </ligand>
</feature>
<evidence type="ECO:0000256" key="7">
    <source>
        <dbReference type="ARBA" id="ARBA00022741"/>
    </source>
</evidence>
<evidence type="ECO:0000256" key="1">
    <source>
        <dbReference type="ARBA" id="ARBA00004651"/>
    </source>
</evidence>
<keyword evidence="4" id="KW-0444">Lipid biosynthesis</keyword>
<dbReference type="KEGG" id="amr:AM1_1431"/>